<protein>
    <submittedName>
        <fullName evidence="1">Phosphoesterase HXTX</fullName>
    </submittedName>
</protein>
<dbReference type="STRING" id="41431.PCC8801_1262"/>
<dbReference type="Proteomes" id="UP000008204">
    <property type="component" value="Chromosome"/>
</dbReference>
<evidence type="ECO:0000313" key="1">
    <source>
        <dbReference type="EMBL" id="ACK65327.1"/>
    </source>
</evidence>
<keyword evidence="2" id="KW-1185">Reference proteome</keyword>
<dbReference type="eggNOG" id="COG1514">
    <property type="taxonomic scope" value="Bacteria"/>
</dbReference>
<name>B7K3I5_RIPO1</name>
<dbReference type="InterPro" id="IPR009097">
    <property type="entry name" value="Cyclic_Pdiesterase"/>
</dbReference>
<dbReference type="RefSeq" id="WP_012594601.1">
    <property type="nucleotide sequence ID" value="NC_011726.1"/>
</dbReference>
<evidence type="ECO:0000313" key="2">
    <source>
        <dbReference type="Proteomes" id="UP000008204"/>
    </source>
</evidence>
<dbReference type="AlphaFoldDB" id="B7K3I5"/>
<dbReference type="Gene3D" id="3.90.1140.10">
    <property type="entry name" value="Cyclic phosphodiesterase"/>
    <property type="match status" value="1"/>
</dbReference>
<dbReference type="InterPro" id="IPR050580">
    <property type="entry name" value="2H_phosphoesterase_YjcG-like"/>
</dbReference>
<dbReference type="OrthoDB" id="1524661at2"/>
<dbReference type="EMBL" id="CP001287">
    <property type="protein sequence ID" value="ACK65327.1"/>
    <property type="molecule type" value="Genomic_DNA"/>
</dbReference>
<organism evidence="1 2">
    <name type="scientific">Rippkaea orientalis (strain PCC 8801 / RF-1)</name>
    <name type="common">Cyanothece sp. (strain PCC 8801)</name>
    <dbReference type="NCBI Taxonomy" id="41431"/>
    <lineage>
        <taxon>Bacteria</taxon>
        <taxon>Bacillati</taxon>
        <taxon>Cyanobacteriota</taxon>
        <taxon>Cyanophyceae</taxon>
        <taxon>Oscillatoriophycideae</taxon>
        <taxon>Chroococcales</taxon>
        <taxon>Aphanothecaceae</taxon>
        <taxon>Rippkaea</taxon>
        <taxon>Rippkaea orientalis</taxon>
    </lineage>
</organism>
<dbReference type="HOGENOM" id="CLU_100506_0_0_3"/>
<sequence>MNASKQRFFIALLPPQDVQEEITQIKQYFAKIYNSKAALKSPPHVTLQPPFIWDIEDLSRLEEQLQAFCYSHGSLSMILDGFAAFKPRVIYIDVFKTPELLALQQALMSHLASSLAIVDPVSNSRPFAPHLTVAFRDLTKPNFHQAWSEFQHKPIQFEFMINHLTLLSHNGKMWEIYQEFLFNTKDD</sequence>
<gene>
    <name evidence="1" type="ordered locus">PCC8801_1262</name>
</gene>
<dbReference type="SUPFAM" id="SSF55144">
    <property type="entry name" value="LigT-like"/>
    <property type="match status" value="1"/>
</dbReference>
<dbReference type="Pfam" id="PF13563">
    <property type="entry name" value="2_5_RNA_ligase2"/>
    <property type="match status" value="1"/>
</dbReference>
<accession>B7K3I5</accession>
<proteinExistence type="predicted"/>
<reference evidence="2" key="1">
    <citation type="journal article" date="2011" name="MBio">
        <title>Novel metabolic attributes of the genus Cyanothece, comprising a group of unicellular nitrogen-fixing Cyanobacteria.</title>
        <authorList>
            <person name="Bandyopadhyay A."/>
            <person name="Elvitigala T."/>
            <person name="Welsh E."/>
            <person name="Stockel J."/>
            <person name="Liberton M."/>
            <person name="Min H."/>
            <person name="Sherman L.A."/>
            <person name="Pakrasi H.B."/>
        </authorList>
    </citation>
    <scope>NUCLEOTIDE SEQUENCE [LARGE SCALE GENOMIC DNA]</scope>
    <source>
        <strain evidence="2">PCC 8801</strain>
    </source>
</reference>
<dbReference type="PANTHER" id="PTHR40037">
    <property type="entry name" value="PHOSPHOESTERASE YJCG-RELATED"/>
    <property type="match status" value="1"/>
</dbReference>
<dbReference type="PANTHER" id="PTHR40037:SF1">
    <property type="entry name" value="PHOSPHOESTERASE SAOUHSC_00951-RELATED"/>
    <property type="match status" value="1"/>
</dbReference>
<dbReference type="KEGG" id="cyp:PCC8801_1262"/>